<dbReference type="STRING" id="553469.SAMN04487947_1236"/>
<evidence type="ECO:0000313" key="2">
    <source>
        <dbReference type="Proteomes" id="UP000198531"/>
    </source>
</evidence>
<accession>A0A1I6GJ81</accession>
<dbReference type="AlphaFoldDB" id="A0A1I6GJ81"/>
<dbReference type="RefSeq" id="WP_089805573.1">
    <property type="nucleotide sequence ID" value="NZ_FOYT01000001.1"/>
</dbReference>
<gene>
    <name evidence="1" type="ORF">SAMN04487947_1236</name>
</gene>
<dbReference type="Proteomes" id="UP000198531">
    <property type="component" value="Unassembled WGS sequence"/>
</dbReference>
<organism evidence="1 2">
    <name type="scientific">Halogeometricum rufum</name>
    <dbReference type="NCBI Taxonomy" id="553469"/>
    <lineage>
        <taxon>Archaea</taxon>
        <taxon>Methanobacteriati</taxon>
        <taxon>Methanobacteriota</taxon>
        <taxon>Stenosarchaea group</taxon>
        <taxon>Halobacteria</taxon>
        <taxon>Halobacteriales</taxon>
        <taxon>Haloferacaceae</taxon>
        <taxon>Halogeometricum</taxon>
    </lineage>
</organism>
<sequence length="229" mass="26578">MTDSRTSARDRRVTLALKWKHLDGCDVDEIQDRFVEHGYDEYARSTIRGYLNEAPKEEVIEQIEKEQAHVRERIIDRHERLYDRAREAELSATEREKVVALRPASTTNHKDHPIEVPDWEVLDEEELPPEATPYDKRIRFTDETRRVDSGESYYVQDPDGDPIYKKMVAAVEEVADMKQRSFLRREQSHHLEQQGEAAGIYEDDEGATVNVNVHEELLAGMDAAEDADE</sequence>
<dbReference type="EMBL" id="FOYT01000001">
    <property type="protein sequence ID" value="SFR42199.1"/>
    <property type="molecule type" value="Genomic_DNA"/>
</dbReference>
<dbReference type="OrthoDB" id="318819at2157"/>
<proteinExistence type="predicted"/>
<protein>
    <submittedName>
        <fullName evidence="1">Uncharacterized protein</fullName>
    </submittedName>
</protein>
<reference evidence="2" key="1">
    <citation type="submission" date="2016-10" db="EMBL/GenBank/DDBJ databases">
        <authorList>
            <person name="Varghese N."/>
            <person name="Submissions S."/>
        </authorList>
    </citation>
    <scope>NUCLEOTIDE SEQUENCE [LARGE SCALE GENOMIC DNA]</scope>
    <source>
        <strain evidence="2">CGMCC 1.7736</strain>
    </source>
</reference>
<name>A0A1I6GJ81_9EURY</name>
<evidence type="ECO:0000313" key="1">
    <source>
        <dbReference type="EMBL" id="SFR42199.1"/>
    </source>
</evidence>
<keyword evidence="2" id="KW-1185">Reference proteome</keyword>